<comment type="caution">
    <text evidence="3">The sequence shown here is derived from an EMBL/GenBank/DDBJ whole genome shotgun (WGS) entry which is preliminary data.</text>
</comment>
<evidence type="ECO:0000313" key="4">
    <source>
        <dbReference type="Proteomes" id="UP001207116"/>
    </source>
</evidence>
<keyword evidence="4" id="KW-1185">Reference proteome</keyword>
<dbReference type="InterPro" id="IPR029069">
    <property type="entry name" value="HotDog_dom_sf"/>
</dbReference>
<evidence type="ECO:0000313" key="3">
    <source>
        <dbReference type="EMBL" id="MCX2719414.1"/>
    </source>
</evidence>
<dbReference type="Gene3D" id="3.10.129.10">
    <property type="entry name" value="Hotdog Thioesterase"/>
    <property type="match status" value="1"/>
</dbReference>
<dbReference type="GO" id="GO:0047617">
    <property type="term" value="F:fatty acyl-CoA hydrolase activity"/>
    <property type="evidence" value="ECO:0007669"/>
    <property type="project" value="TreeGrafter"/>
</dbReference>
<evidence type="ECO:0000256" key="1">
    <source>
        <dbReference type="ARBA" id="ARBA00005953"/>
    </source>
</evidence>
<dbReference type="InterPro" id="IPR050563">
    <property type="entry name" value="4-hydroxybenzoyl-CoA_TE"/>
</dbReference>
<dbReference type="Pfam" id="PF13279">
    <property type="entry name" value="4HBT_2"/>
    <property type="match status" value="1"/>
</dbReference>
<reference evidence="3" key="1">
    <citation type="submission" date="2022-11" db="EMBL/GenBank/DDBJ databases">
        <title>The characterization of three novel Bacteroidetes species and genomic analysis of their roles in tidal elemental geochemical cycles.</title>
        <authorList>
            <person name="Ma K.-J."/>
        </authorList>
    </citation>
    <scope>NUCLEOTIDE SEQUENCE</scope>
    <source>
        <strain evidence="3">M415</strain>
    </source>
</reference>
<comment type="similarity">
    <text evidence="1">Belongs to the 4-hydroxybenzoyl-CoA thioesterase family.</text>
</comment>
<gene>
    <name evidence="3" type="ORF">OO016_07365</name>
</gene>
<dbReference type="Proteomes" id="UP001207116">
    <property type="component" value="Unassembled WGS sequence"/>
</dbReference>
<dbReference type="CDD" id="cd00586">
    <property type="entry name" value="4HBT"/>
    <property type="match status" value="1"/>
</dbReference>
<sequence>MEYHQKTIRVKQDDLDDLQHVNNVRYLEWIQDISKEHWMLKAPESIKKEFVWVVLSHHIVYRKAAFLGEELLIKTHVAQNSGVTSKRIVEITHPERGLLVRSETDWCLLNGSTLKPMRIPNSIKSLFTGENK</sequence>
<dbReference type="RefSeq" id="WP_266012055.1">
    <property type="nucleotide sequence ID" value="NZ_JAPFQP010000002.1"/>
</dbReference>
<protein>
    <submittedName>
        <fullName evidence="3">Thioesterase family protein</fullName>
    </submittedName>
</protein>
<dbReference type="PANTHER" id="PTHR31793:SF27">
    <property type="entry name" value="NOVEL THIOESTERASE SUPERFAMILY DOMAIN AND SAPOSIN A-TYPE DOMAIN CONTAINING PROTEIN (0610012H03RIK)"/>
    <property type="match status" value="1"/>
</dbReference>
<proteinExistence type="inferred from homology"/>
<keyword evidence="2" id="KW-0378">Hydrolase</keyword>
<organism evidence="3 4">
    <name type="scientific">Lentiprolixibacter aurantiacus</name>
    <dbReference type="NCBI Taxonomy" id="2993939"/>
    <lineage>
        <taxon>Bacteria</taxon>
        <taxon>Pseudomonadati</taxon>
        <taxon>Bacteroidota</taxon>
        <taxon>Flavobacteriia</taxon>
        <taxon>Flavobacteriales</taxon>
        <taxon>Flavobacteriaceae</taxon>
        <taxon>Lentiprolixibacter</taxon>
    </lineage>
</organism>
<dbReference type="EMBL" id="JAPFQP010000002">
    <property type="protein sequence ID" value="MCX2719414.1"/>
    <property type="molecule type" value="Genomic_DNA"/>
</dbReference>
<name>A0AAE3SNA8_9FLAO</name>
<accession>A0AAE3SNA8</accession>
<dbReference type="PANTHER" id="PTHR31793">
    <property type="entry name" value="4-HYDROXYBENZOYL-COA THIOESTERASE FAMILY MEMBER"/>
    <property type="match status" value="1"/>
</dbReference>
<evidence type="ECO:0000256" key="2">
    <source>
        <dbReference type="ARBA" id="ARBA00022801"/>
    </source>
</evidence>
<dbReference type="AlphaFoldDB" id="A0AAE3SNA8"/>
<dbReference type="SUPFAM" id="SSF54637">
    <property type="entry name" value="Thioesterase/thiol ester dehydrase-isomerase"/>
    <property type="match status" value="1"/>
</dbReference>